<evidence type="ECO:0000259" key="2">
    <source>
        <dbReference type="Pfam" id="PF01965"/>
    </source>
</evidence>
<dbReference type="EMBL" id="WBMT01000031">
    <property type="protein sequence ID" value="KAB2340156.1"/>
    <property type="molecule type" value="Genomic_DNA"/>
</dbReference>
<organism evidence="3 4">
    <name type="scientific">Actinomadura rudentiformis</name>
    <dbReference type="NCBI Taxonomy" id="359158"/>
    <lineage>
        <taxon>Bacteria</taxon>
        <taxon>Bacillati</taxon>
        <taxon>Actinomycetota</taxon>
        <taxon>Actinomycetes</taxon>
        <taxon>Streptosporangiales</taxon>
        <taxon>Thermomonosporaceae</taxon>
        <taxon>Actinomadura</taxon>
    </lineage>
</organism>
<gene>
    <name evidence="3" type="ORF">F8566_45655</name>
</gene>
<evidence type="ECO:0000256" key="1">
    <source>
        <dbReference type="SAM" id="MobiDB-lite"/>
    </source>
</evidence>
<sequence>MSFRGVVAYAPENMSTLGLALVSEVFTDRSHLGLPVFDLMTVTETPGLVRTDLGLTQHIESGLGRLSAAELVVLLPGGARPPAPSPAVVEAIQSAHRHGAIIAAFGAGSYLLAATGLLDGRRATTHWSLTAGLAARFPKVKVVHEPLYVDEGRLVTGAGGAAGLDMLLHLLRREHGSLVANTIARELAPYRDTKAAPLSFACRHRHRPQVPFGADLQRGHTPATNQGRDAAGSRAGLGERSADTRTAICADTDLAGLPPG</sequence>
<dbReference type="InterPro" id="IPR052158">
    <property type="entry name" value="INH-QAR"/>
</dbReference>
<dbReference type="AlphaFoldDB" id="A0A6H9YMY7"/>
<feature type="domain" description="DJ-1/PfpI" evidence="2">
    <location>
        <begin position="41"/>
        <end position="172"/>
    </location>
</feature>
<dbReference type="Gene3D" id="3.40.50.880">
    <property type="match status" value="1"/>
</dbReference>
<dbReference type="Pfam" id="PF01965">
    <property type="entry name" value="DJ-1_PfpI"/>
    <property type="match status" value="1"/>
</dbReference>
<dbReference type="PANTHER" id="PTHR43130">
    <property type="entry name" value="ARAC-FAMILY TRANSCRIPTIONAL REGULATOR"/>
    <property type="match status" value="1"/>
</dbReference>
<protein>
    <submittedName>
        <fullName evidence="3">AraC family transcriptional regulator</fullName>
    </submittedName>
</protein>
<dbReference type="PANTHER" id="PTHR43130:SF3">
    <property type="entry name" value="HTH-TYPE TRANSCRIPTIONAL REGULATOR RV1931C"/>
    <property type="match status" value="1"/>
</dbReference>
<dbReference type="SUPFAM" id="SSF52317">
    <property type="entry name" value="Class I glutamine amidotransferase-like"/>
    <property type="match status" value="1"/>
</dbReference>
<dbReference type="OrthoDB" id="4110300at2"/>
<dbReference type="GO" id="GO:0006355">
    <property type="term" value="P:regulation of DNA-templated transcription"/>
    <property type="evidence" value="ECO:0007669"/>
    <property type="project" value="TreeGrafter"/>
</dbReference>
<dbReference type="InterPro" id="IPR002818">
    <property type="entry name" value="DJ-1/PfpI"/>
</dbReference>
<accession>A0A6H9YMY7</accession>
<evidence type="ECO:0000313" key="3">
    <source>
        <dbReference type="EMBL" id="KAB2340156.1"/>
    </source>
</evidence>
<dbReference type="CDD" id="cd03137">
    <property type="entry name" value="GATase1_AraC_1"/>
    <property type="match status" value="1"/>
</dbReference>
<name>A0A6H9YMY7_9ACTN</name>
<dbReference type="InterPro" id="IPR029062">
    <property type="entry name" value="Class_I_gatase-like"/>
</dbReference>
<proteinExistence type="predicted"/>
<dbReference type="RefSeq" id="WP_151569999.1">
    <property type="nucleotide sequence ID" value="NZ_WBMT01000031.1"/>
</dbReference>
<feature type="region of interest" description="Disordered" evidence="1">
    <location>
        <begin position="211"/>
        <end position="242"/>
    </location>
</feature>
<reference evidence="3 4" key="1">
    <citation type="submission" date="2019-09" db="EMBL/GenBank/DDBJ databases">
        <title>Actinomadura physcomitrii sp. nov., a novel actinomycete isolated from moss [Physcomitrium sphaericum (Ludw) Fuernr].</title>
        <authorList>
            <person name="Zhuang X."/>
            <person name="Liu C."/>
        </authorList>
    </citation>
    <scope>NUCLEOTIDE SEQUENCE [LARGE SCALE GENOMIC DNA]</scope>
    <source>
        <strain evidence="3 4">HMC1</strain>
    </source>
</reference>
<keyword evidence="4" id="KW-1185">Reference proteome</keyword>
<evidence type="ECO:0000313" key="4">
    <source>
        <dbReference type="Proteomes" id="UP000468735"/>
    </source>
</evidence>
<comment type="caution">
    <text evidence="3">The sequence shown here is derived from an EMBL/GenBank/DDBJ whole genome shotgun (WGS) entry which is preliminary data.</text>
</comment>
<dbReference type="Proteomes" id="UP000468735">
    <property type="component" value="Unassembled WGS sequence"/>
</dbReference>